<sequence>MKLSSHKNSKKYNKNSKLDHKFKKISNKYTIYDQMSHKLTIIMSKKMFKTFKFKLDYGAGFRVVMFFSTTNQKLTCSKVLITQICSNIY</sequence>
<evidence type="ECO:0000313" key="1">
    <source>
        <dbReference type="EMBL" id="RNA08209.1"/>
    </source>
</evidence>
<dbReference type="Proteomes" id="UP000276133">
    <property type="component" value="Unassembled WGS sequence"/>
</dbReference>
<protein>
    <submittedName>
        <fullName evidence="1">Uncharacterized protein</fullName>
    </submittedName>
</protein>
<keyword evidence="2" id="KW-1185">Reference proteome</keyword>
<accession>A0A3M7QAE9</accession>
<dbReference type="AlphaFoldDB" id="A0A3M7QAE9"/>
<dbReference type="EMBL" id="REGN01006813">
    <property type="protein sequence ID" value="RNA08209.1"/>
    <property type="molecule type" value="Genomic_DNA"/>
</dbReference>
<gene>
    <name evidence="1" type="ORF">BpHYR1_024334</name>
</gene>
<evidence type="ECO:0000313" key="2">
    <source>
        <dbReference type="Proteomes" id="UP000276133"/>
    </source>
</evidence>
<reference evidence="1 2" key="1">
    <citation type="journal article" date="2018" name="Sci. Rep.">
        <title>Genomic signatures of local adaptation to the degree of environmental predictability in rotifers.</title>
        <authorList>
            <person name="Franch-Gras L."/>
            <person name="Hahn C."/>
            <person name="Garcia-Roger E.M."/>
            <person name="Carmona M.J."/>
            <person name="Serra M."/>
            <person name="Gomez A."/>
        </authorList>
    </citation>
    <scope>NUCLEOTIDE SEQUENCE [LARGE SCALE GENOMIC DNA]</scope>
    <source>
        <strain evidence="1">HYR1</strain>
    </source>
</reference>
<comment type="caution">
    <text evidence="1">The sequence shown here is derived from an EMBL/GenBank/DDBJ whole genome shotgun (WGS) entry which is preliminary data.</text>
</comment>
<proteinExistence type="predicted"/>
<name>A0A3M7QAE9_BRAPC</name>
<organism evidence="1 2">
    <name type="scientific">Brachionus plicatilis</name>
    <name type="common">Marine rotifer</name>
    <name type="synonym">Brachionus muelleri</name>
    <dbReference type="NCBI Taxonomy" id="10195"/>
    <lineage>
        <taxon>Eukaryota</taxon>
        <taxon>Metazoa</taxon>
        <taxon>Spiralia</taxon>
        <taxon>Gnathifera</taxon>
        <taxon>Rotifera</taxon>
        <taxon>Eurotatoria</taxon>
        <taxon>Monogononta</taxon>
        <taxon>Pseudotrocha</taxon>
        <taxon>Ploima</taxon>
        <taxon>Brachionidae</taxon>
        <taxon>Brachionus</taxon>
    </lineage>
</organism>